<comment type="caution">
    <text evidence="1">The sequence shown here is derived from an EMBL/GenBank/DDBJ whole genome shotgun (WGS) entry which is preliminary data.</text>
</comment>
<dbReference type="STRING" id="886738.Nlim_0087"/>
<protein>
    <submittedName>
        <fullName evidence="1">Uncharacterized protein</fullName>
    </submittedName>
</protein>
<proteinExistence type="predicted"/>
<sequence length="87" mass="10238">MTHESFYLATVIEFTTWDNGKEKTIRKYKEFGDLPTQLHDELEKDSTEITLQGKRWIILEINRDLCQHGKGMHVKVRLGIPSIHDKK</sequence>
<dbReference type="AlphaFoldDB" id="F3KHZ6"/>
<gene>
    <name evidence="1" type="ORF">Nlim_0087</name>
</gene>
<evidence type="ECO:0000313" key="1">
    <source>
        <dbReference type="EMBL" id="EGG43037.1"/>
    </source>
</evidence>
<dbReference type="EMBL" id="AEGP01000014">
    <property type="protein sequence ID" value="EGG43037.1"/>
    <property type="molecule type" value="Genomic_DNA"/>
</dbReference>
<accession>F3KHZ6</accession>
<organism evidence="1">
    <name type="scientific">Candidatus Nitrosarchaeum limnium SFB1</name>
    <dbReference type="NCBI Taxonomy" id="886738"/>
    <lineage>
        <taxon>Archaea</taxon>
        <taxon>Nitrososphaerota</taxon>
        <taxon>Nitrososphaeria</taxon>
        <taxon>Nitrosopumilales</taxon>
        <taxon>Nitrosopumilaceae</taxon>
        <taxon>Nitrosarchaeum</taxon>
    </lineage>
</organism>
<name>F3KHZ6_9ARCH</name>
<reference evidence="1" key="1">
    <citation type="journal article" date="2011" name="PLoS ONE">
        <title>Genome of a low-salinity ammonia-oxidizing archaeon determined by single-cell and metagenomic analysis.</title>
        <authorList>
            <person name="Blainey P.C."/>
            <person name="Mosier A.C."/>
            <person name="Potanina A."/>
            <person name="Francis C.A."/>
            <person name="Quake S.R."/>
        </authorList>
    </citation>
    <scope>NUCLEOTIDE SEQUENCE [LARGE SCALE GENOMIC DNA]</scope>
    <source>
        <strain evidence="1">SFB1</strain>
    </source>
</reference>
<dbReference type="Proteomes" id="UP000004348">
    <property type="component" value="Chromosome"/>
</dbReference>
<dbReference type="HOGENOM" id="CLU_2550075_0_0_2"/>